<keyword evidence="7 12" id="KW-1133">Transmembrane helix</keyword>
<dbReference type="SUPFAM" id="SSF57184">
    <property type="entry name" value="Growth factor receptor domain"/>
    <property type="match status" value="1"/>
</dbReference>
<dbReference type="Pfam" id="PF25444">
    <property type="entry name" value="THBD"/>
    <property type="match status" value="1"/>
</dbReference>
<dbReference type="CTD" id="57124"/>
<dbReference type="GO" id="GO:0009897">
    <property type="term" value="C:external side of plasma membrane"/>
    <property type="evidence" value="ECO:0007669"/>
    <property type="project" value="TreeGrafter"/>
</dbReference>
<dbReference type="RefSeq" id="XP_007943146.1">
    <property type="nucleotide sequence ID" value="XM_007944955.1"/>
</dbReference>
<evidence type="ECO:0000256" key="10">
    <source>
        <dbReference type="ARBA" id="ARBA00023180"/>
    </source>
</evidence>
<dbReference type="SMART" id="SM00179">
    <property type="entry name" value="EGF_CA"/>
    <property type="match status" value="2"/>
</dbReference>
<feature type="region of interest" description="Disordered" evidence="11">
    <location>
        <begin position="479"/>
        <end position="607"/>
    </location>
</feature>
<dbReference type="GO" id="GO:0005509">
    <property type="term" value="F:calcium ion binding"/>
    <property type="evidence" value="ECO:0007669"/>
    <property type="project" value="InterPro"/>
</dbReference>
<dbReference type="AlphaFoldDB" id="A0A8B7AAR0"/>
<sequence length="687" mass="73377">RLLWIGLQRQARQCQPQRPLRGFTWTTGDQDTAFTNWALPATSGPCPAQRCAALEASGDHRWLEGSCTVAVDGYLCQFGFEGACPALPEEAGQVGPAVYTTPFHLVSTDFEWLPFGSVAAVQCQAGRGASLLCVKQPEGGVGWSRAGPVCPGTGCGPDNGGCEHECVEVDGRTSCRCSEGFQLAADGHSCEDPCAQAPCEQQCEPGGPQGYSCHCRLGFRPAEDEPHRCVDTDECQIAGVCQQMCVNYVGGFECYCSEGHELEADGISCSPAGALGARASQDLADELLDEEEEEEDEDWEAFDGGWTEVPGMPWMEPTQLTDFGLAYRPSFPEAQEPQRPYPEPTWPPPLSVPRVPHHSTVLSVTRPMVISATRPTLPSAHQPPINSATGPRLVPSHRLPVIPATKSALPPDYQFPGFSANYPDLPSVRQPPVISATHPAWPPAPQPPVISAEHPELVSAHQYPMAHDTQLTEAPTTTHLTGIPANHAPLVTTPSADQPPQAPDILPAQTTQRPIVPAAPPPLTTTPGSSRPPFHPVPAATTQHPALLPPLSPQSRTNQTSPTSPTHSHSRVPQVPRDGAPDPKPAPWQPSVAPTAAPTALEEASLAGQSPRDDRWLLVALLVPTCVFLVVLLALGIVYCTRCGPHAPNKRVTDCYRWVTHASGKNSMEPSAPRGSLTGVQTCRTSV</sequence>
<dbReference type="InterPro" id="IPR016186">
    <property type="entry name" value="C-type_lectin-like/link_sf"/>
</dbReference>
<dbReference type="PROSITE" id="PS01187">
    <property type="entry name" value="EGF_CA"/>
    <property type="match status" value="1"/>
</dbReference>
<dbReference type="Proteomes" id="UP000694850">
    <property type="component" value="Unplaced"/>
</dbReference>
<dbReference type="PANTHER" id="PTHR14789:SF4">
    <property type="entry name" value="ENDOSIALIN"/>
    <property type="match status" value="1"/>
</dbReference>
<evidence type="ECO:0000256" key="5">
    <source>
        <dbReference type="ARBA" id="ARBA00022729"/>
    </source>
</evidence>
<dbReference type="GO" id="GO:0031012">
    <property type="term" value="C:extracellular matrix"/>
    <property type="evidence" value="ECO:0007669"/>
    <property type="project" value="TreeGrafter"/>
</dbReference>
<evidence type="ECO:0000256" key="11">
    <source>
        <dbReference type="SAM" id="MobiDB-lite"/>
    </source>
</evidence>
<dbReference type="InterPro" id="IPR001881">
    <property type="entry name" value="EGF-like_Ca-bd_dom"/>
</dbReference>
<gene>
    <name evidence="15" type="primary">CD248</name>
</gene>
<dbReference type="InterPro" id="IPR016187">
    <property type="entry name" value="CTDL_fold"/>
</dbReference>
<evidence type="ECO:0000256" key="8">
    <source>
        <dbReference type="ARBA" id="ARBA00023136"/>
    </source>
</evidence>
<organism evidence="14 15">
    <name type="scientific">Orycteropus afer afer</name>
    <dbReference type="NCBI Taxonomy" id="1230840"/>
    <lineage>
        <taxon>Eukaryota</taxon>
        <taxon>Metazoa</taxon>
        <taxon>Chordata</taxon>
        <taxon>Craniata</taxon>
        <taxon>Vertebrata</taxon>
        <taxon>Euteleostomi</taxon>
        <taxon>Mammalia</taxon>
        <taxon>Eutheria</taxon>
        <taxon>Afrotheria</taxon>
        <taxon>Tubulidentata</taxon>
        <taxon>Orycteropodidae</taxon>
        <taxon>Orycteropus</taxon>
    </lineage>
</organism>
<dbReference type="GO" id="GO:0016477">
    <property type="term" value="P:cell migration"/>
    <property type="evidence" value="ECO:0007669"/>
    <property type="project" value="TreeGrafter"/>
</dbReference>
<keyword evidence="8 12" id="KW-0472">Membrane</keyword>
<dbReference type="Pfam" id="PF14670">
    <property type="entry name" value="FXa_inhibition"/>
    <property type="match status" value="1"/>
</dbReference>
<dbReference type="CDD" id="cd00054">
    <property type="entry name" value="EGF_CA"/>
    <property type="match status" value="1"/>
</dbReference>
<evidence type="ECO:0000256" key="3">
    <source>
        <dbReference type="ARBA" id="ARBA00022553"/>
    </source>
</evidence>
<dbReference type="InterPro" id="IPR000742">
    <property type="entry name" value="EGF"/>
</dbReference>
<evidence type="ECO:0000256" key="9">
    <source>
        <dbReference type="ARBA" id="ARBA00023157"/>
    </source>
</evidence>
<dbReference type="PROSITE" id="PS50041">
    <property type="entry name" value="C_TYPE_LECTIN_2"/>
    <property type="match status" value="1"/>
</dbReference>
<keyword evidence="5" id="KW-0732">Signal</keyword>
<evidence type="ECO:0000256" key="1">
    <source>
        <dbReference type="ARBA" id="ARBA00004479"/>
    </source>
</evidence>
<proteinExistence type="predicted"/>
<keyword evidence="6" id="KW-0430">Lectin</keyword>
<dbReference type="InterPro" id="IPR051505">
    <property type="entry name" value="C-type_lectin_domain"/>
</dbReference>
<evidence type="ECO:0000313" key="14">
    <source>
        <dbReference type="Proteomes" id="UP000694850"/>
    </source>
</evidence>
<keyword evidence="4 12" id="KW-0812">Transmembrane</keyword>
<keyword evidence="9" id="KW-1015">Disulfide bond</keyword>
<keyword evidence="14" id="KW-1185">Reference proteome</keyword>
<keyword evidence="3" id="KW-0597">Phosphoprotein</keyword>
<keyword evidence="10" id="KW-0325">Glycoprotein</keyword>
<dbReference type="GO" id="GO:0030246">
    <property type="term" value="F:carbohydrate binding"/>
    <property type="evidence" value="ECO:0007669"/>
    <property type="project" value="UniProtKB-KW"/>
</dbReference>
<name>A0A8B7AAR0_ORYAF</name>
<dbReference type="GO" id="GO:1990430">
    <property type="term" value="F:extracellular matrix protein binding"/>
    <property type="evidence" value="ECO:0007669"/>
    <property type="project" value="TreeGrafter"/>
</dbReference>
<feature type="non-terminal residue" evidence="15">
    <location>
        <position position="1"/>
    </location>
</feature>
<dbReference type="InterPro" id="IPR009030">
    <property type="entry name" value="Growth_fac_rcpt_cys_sf"/>
</dbReference>
<dbReference type="FunFam" id="2.10.25.10:FF:000406">
    <property type="entry name" value="CD248 molecule"/>
    <property type="match status" value="1"/>
</dbReference>
<comment type="subcellular location">
    <subcellularLocation>
        <location evidence="1">Membrane</location>
        <topology evidence="1">Single-pass type I membrane protein</topology>
    </subcellularLocation>
</comment>
<feature type="compositionally biased region" description="Low complexity" evidence="11">
    <location>
        <begin position="593"/>
        <end position="607"/>
    </location>
</feature>
<keyword evidence="2" id="KW-0245">EGF-like domain</keyword>
<evidence type="ECO:0000256" key="6">
    <source>
        <dbReference type="ARBA" id="ARBA00022734"/>
    </source>
</evidence>
<dbReference type="GO" id="GO:0050840">
    <property type="term" value="F:extracellular matrix binding"/>
    <property type="evidence" value="ECO:0007669"/>
    <property type="project" value="TreeGrafter"/>
</dbReference>
<evidence type="ECO:0000256" key="2">
    <source>
        <dbReference type="ARBA" id="ARBA00022536"/>
    </source>
</evidence>
<dbReference type="Gene3D" id="2.10.25.10">
    <property type="entry name" value="Laminin"/>
    <property type="match status" value="3"/>
</dbReference>
<dbReference type="PANTHER" id="PTHR14789">
    <property type="entry name" value="CHONDROLECTIN VARIANT CHODLFDELTAE"/>
    <property type="match status" value="1"/>
</dbReference>
<feature type="domain" description="C-type lectin" evidence="13">
    <location>
        <begin position="1"/>
        <end position="67"/>
    </location>
</feature>
<protein>
    <submittedName>
        <fullName evidence="15">Endosialin</fullName>
    </submittedName>
</protein>
<dbReference type="Gene3D" id="3.10.100.10">
    <property type="entry name" value="Mannose-Binding Protein A, subunit A"/>
    <property type="match status" value="1"/>
</dbReference>
<evidence type="ECO:0000259" key="13">
    <source>
        <dbReference type="PROSITE" id="PS50041"/>
    </source>
</evidence>
<dbReference type="SMART" id="SM00181">
    <property type="entry name" value="EGF"/>
    <property type="match status" value="3"/>
</dbReference>
<evidence type="ECO:0000256" key="7">
    <source>
        <dbReference type="ARBA" id="ARBA00022989"/>
    </source>
</evidence>
<dbReference type="OrthoDB" id="10045365at2759"/>
<evidence type="ECO:0000256" key="12">
    <source>
        <dbReference type="SAM" id="Phobius"/>
    </source>
</evidence>
<reference evidence="15" key="1">
    <citation type="submission" date="2025-08" db="UniProtKB">
        <authorList>
            <consortium name="RefSeq"/>
        </authorList>
    </citation>
    <scope>IDENTIFICATION</scope>
</reference>
<accession>A0A8B7AAR0</accession>
<evidence type="ECO:0000313" key="15">
    <source>
        <dbReference type="RefSeq" id="XP_007943146.1"/>
    </source>
</evidence>
<feature type="transmembrane region" description="Helical" evidence="12">
    <location>
        <begin position="616"/>
        <end position="641"/>
    </location>
</feature>
<dbReference type="InterPro" id="IPR001304">
    <property type="entry name" value="C-type_lectin-like"/>
</dbReference>
<dbReference type="InterPro" id="IPR018097">
    <property type="entry name" value="EGF_Ca-bd_CS"/>
</dbReference>
<dbReference type="GeneID" id="103200447"/>
<evidence type="ECO:0000256" key="4">
    <source>
        <dbReference type="ARBA" id="ARBA00022692"/>
    </source>
</evidence>
<dbReference type="FunFam" id="2.10.25.10:FF:000489">
    <property type="entry name" value="CD248 molecule"/>
    <property type="match status" value="1"/>
</dbReference>
<dbReference type="InterPro" id="IPR057350">
    <property type="entry name" value="THBD"/>
</dbReference>
<dbReference type="SUPFAM" id="SSF56436">
    <property type="entry name" value="C-type lectin-like"/>
    <property type="match status" value="1"/>
</dbReference>